<evidence type="ECO:0000313" key="3">
    <source>
        <dbReference type="Proteomes" id="UP001212602"/>
    </source>
</evidence>
<dbReference type="AlphaFoldDB" id="A0AAE3N5P6"/>
<dbReference type="EMBL" id="JAQIPB010000001">
    <property type="protein sequence ID" value="MDA7415029.1"/>
    <property type="molecule type" value="Genomic_DNA"/>
</dbReference>
<dbReference type="RefSeq" id="WP_271426298.1">
    <property type="nucleotide sequence ID" value="NZ_JAQIPB010000001.1"/>
</dbReference>
<gene>
    <name evidence="2" type="ORF">PGB34_01505</name>
</gene>
<feature type="transmembrane region" description="Helical" evidence="1">
    <location>
        <begin position="53"/>
        <end position="72"/>
    </location>
</feature>
<evidence type="ECO:0000313" key="2">
    <source>
        <dbReference type="EMBL" id="MDA7415029.1"/>
    </source>
</evidence>
<protein>
    <recommendedName>
        <fullName evidence="4">Amino acid transporter</fullName>
    </recommendedName>
</protein>
<dbReference type="Proteomes" id="UP001212602">
    <property type="component" value="Unassembled WGS sequence"/>
</dbReference>
<comment type="caution">
    <text evidence="2">The sequence shown here is derived from an EMBL/GenBank/DDBJ whole genome shotgun (WGS) entry which is preliminary data.</text>
</comment>
<organism evidence="2 3">
    <name type="scientific">Xenophilus arseniciresistens</name>
    <dbReference type="NCBI Taxonomy" id="1283306"/>
    <lineage>
        <taxon>Bacteria</taxon>
        <taxon>Pseudomonadati</taxon>
        <taxon>Pseudomonadota</taxon>
        <taxon>Betaproteobacteria</taxon>
        <taxon>Burkholderiales</taxon>
        <taxon>Comamonadaceae</taxon>
        <taxon>Xenophilus</taxon>
    </lineage>
</organism>
<keyword evidence="1" id="KW-1133">Transmembrane helix</keyword>
<evidence type="ECO:0008006" key="4">
    <source>
        <dbReference type="Google" id="ProtNLM"/>
    </source>
</evidence>
<proteinExistence type="predicted"/>
<feature type="transmembrane region" description="Helical" evidence="1">
    <location>
        <begin position="6"/>
        <end position="23"/>
    </location>
</feature>
<feature type="transmembrane region" description="Helical" evidence="1">
    <location>
        <begin position="30"/>
        <end position="47"/>
    </location>
</feature>
<keyword evidence="3" id="KW-1185">Reference proteome</keyword>
<keyword evidence="1" id="KW-0472">Membrane</keyword>
<evidence type="ECO:0000256" key="1">
    <source>
        <dbReference type="SAM" id="Phobius"/>
    </source>
</evidence>
<reference evidence="2" key="1">
    <citation type="submission" date="2023-01" db="EMBL/GenBank/DDBJ databases">
        <title>Xenophilus mangrovi sp. nov., isolated from soil of Mangrove nature reserve.</title>
        <authorList>
            <person name="Xu S."/>
            <person name="Liu Z."/>
            <person name="Xu Y."/>
        </authorList>
    </citation>
    <scope>NUCLEOTIDE SEQUENCE</scope>
    <source>
        <strain evidence="2">YW8</strain>
    </source>
</reference>
<accession>A0AAE3N5P6</accession>
<name>A0AAE3N5P6_9BURK</name>
<sequence>MAWLSWLQWPAFAASLAAAWLVGSNTRRRRNIGFWVFLLSNVLWIAWGWHTQAWALIALQLGLVVLNVRGLFKTEDQAAASQGPD</sequence>
<keyword evidence="1" id="KW-0812">Transmembrane</keyword>